<dbReference type="EMBL" id="JAWIZZ010000015">
    <property type="protein sequence ID" value="KAK5782127.1"/>
    <property type="molecule type" value="Genomic_DNA"/>
</dbReference>
<name>A0AAN7WQW4_9SACH</name>
<dbReference type="SUPFAM" id="SSF64356">
    <property type="entry name" value="SNARE-like"/>
    <property type="match status" value="1"/>
</dbReference>
<dbReference type="GO" id="GO:0006886">
    <property type="term" value="P:intracellular protein transport"/>
    <property type="evidence" value="ECO:0007669"/>
    <property type="project" value="UniProtKB-UniRule"/>
</dbReference>
<comment type="similarity">
    <text evidence="6">Belongs to the adaptor complexes medium subunit family.</text>
</comment>
<evidence type="ECO:0000259" key="8">
    <source>
        <dbReference type="PROSITE" id="PS51072"/>
    </source>
</evidence>
<keyword evidence="3 6" id="KW-0653">Protein transport</keyword>
<evidence type="ECO:0000313" key="10">
    <source>
        <dbReference type="Proteomes" id="UP001306508"/>
    </source>
</evidence>
<dbReference type="GO" id="GO:0030131">
    <property type="term" value="C:clathrin adaptor complex"/>
    <property type="evidence" value="ECO:0007669"/>
    <property type="project" value="UniProtKB-UniRule"/>
</dbReference>
<dbReference type="InterPro" id="IPR011012">
    <property type="entry name" value="Longin-like_dom_sf"/>
</dbReference>
<dbReference type="InterPro" id="IPR050431">
    <property type="entry name" value="Adaptor_comp_med_subunit"/>
</dbReference>
<dbReference type="AlphaFoldDB" id="A0AAN7WQW4"/>
<feature type="region of interest" description="Disordered" evidence="7">
    <location>
        <begin position="95"/>
        <end position="146"/>
    </location>
</feature>
<dbReference type="InterPro" id="IPR036168">
    <property type="entry name" value="AP2_Mu_C_sf"/>
</dbReference>
<evidence type="ECO:0000256" key="7">
    <source>
        <dbReference type="SAM" id="MobiDB-lite"/>
    </source>
</evidence>
<feature type="compositionally biased region" description="Basic residues" evidence="7">
    <location>
        <begin position="109"/>
        <end position="125"/>
    </location>
</feature>
<keyword evidence="5" id="KW-0968">Cytoplasmic vesicle</keyword>
<evidence type="ECO:0000256" key="5">
    <source>
        <dbReference type="ARBA" id="ARBA00023329"/>
    </source>
</evidence>
<dbReference type="InterPro" id="IPR018240">
    <property type="entry name" value="Clathrin_mu_CS"/>
</dbReference>
<evidence type="ECO:0000313" key="9">
    <source>
        <dbReference type="EMBL" id="KAK5782127.1"/>
    </source>
</evidence>
<organism evidence="9 10">
    <name type="scientific">Arxiozyma heterogenica</name>
    <dbReference type="NCBI Taxonomy" id="278026"/>
    <lineage>
        <taxon>Eukaryota</taxon>
        <taxon>Fungi</taxon>
        <taxon>Dikarya</taxon>
        <taxon>Ascomycota</taxon>
        <taxon>Saccharomycotina</taxon>
        <taxon>Saccharomycetes</taxon>
        <taxon>Saccharomycetales</taxon>
        <taxon>Saccharomycetaceae</taxon>
        <taxon>Arxiozyma</taxon>
    </lineage>
</organism>
<dbReference type="PANTHER" id="PTHR10529">
    <property type="entry name" value="AP COMPLEX SUBUNIT MU"/>
    <property type="match status" value="1"/>
</dbReference>
<evidence type="ECO:0000256" key="6">
    <source>
        <dbReference type="PIRNR" id="PIRNR005992"/>
    </source>
</evidence>
<dbReference type="InterPro" id="IPR001392">
    <property type="entry name" value="Clathrin_mu"/>
</dbReference>
<accession>A0AAN7WQW4</accession>
<gene>
    <name evidence="9" type="ORF">RI543_000450</name>
</gene>
<dbReference type="PIRSF" id="PIRSF005992">
    <property type="entry name" value="Clathrin_mu"/>
    <property type="match status" value="1"/>
</dbReference>
<comment type="caution">
    <text evidence="9">The sequence shown here is derived from an EMBL/GenBank/DDBJ whole genome shotgun (WGS) entry which is preliminary data.</text>
</comment>
<dbReference type="SUPFAM" id="SSF49447">
    <property type="entry name" value="Second domain of Mu2 adaptin subunit (ap50) of ap2 adaptor"/>
    <property type="match status" value="1"/>
</dbReference>
<dbReference type="GO" id="GO:0030659">
    <property type="term" value="C:cytoplasmic vesicle membrane"/>
    <property type="evidence" value="ECO:0007669"/>
    <property type="project" value="UniProtKB-SubCell"/>
</dbReference>
<dbReference type="PROSITE" id="PS00991">
    <property type="entry name" value="CLAT_ADAPTOR_M_2"/>
    <property type="match status" value="1"/>
</dbReference>
<proteinExistence type="inferred from homology"/>
<feature type="domain" description="MHD" evidence="8">
    <location>
        <begin position="228"/>
        <end position="552"/>
    </location>
</feature>
<evidence type="ECO:0000256" key="2">
    <source>
        <dbReference type="ARBA" id="ARBA00022448"/>
    </source>
</evidence>
<dbReference type="InterPro" id="IPR028565">
    <property type="entry name" value="MHD"/>
</dbReference>
<dbReference type="PROSITE" id="PS00990">
    <property type="entry name" value="CLAT_ADAPTOR_M_1"/>
    <property type="match status" value="1"/>
</dbReference>
<keyword evidence="10" id="KW-1185">Reference proteome</keyword>
<reference evidence="10" key="1">
    <citation type="submission" date="2023-07" db="EMBL/GenBank/DDBJ databases">
        <title>A draft genome of Kazachstania heterogenica Y-27499.</title>
        <authorList>
            <person name="Donic C."/>
            <person name="Kralova J.S."/>
            <person name="Fidel L."/>
            <person name="Ben-Dor S."/>
            <person name="Jung S."/>
        </authorList>
    </citation>
    <scope>NUCLEOTIDE SEQUENCE [LARGE SCALE GENOMIC DNA]</scope>
    <source>
        <strain evidence="10">Y27499</strain>
    </source>
</reference>
<dbReference type="PROSITE" id="PS51072">
    <property type="entry name" value="MHD"/>
    <property type="match status" value="1"/>
</dbReference>
<evidence type="ECO:0000256" key="4">
    <source>
        <dbReference type="ARBA" id="ARBA00023136"/>
    </source>
</evidence>
<dbReference type="Pfam" id="PF00928">
    <property type="entry name" value="Adap_comp_sub"/>
    <property type="match status" value="2"/>
</dbReference>
<comment type="subcellular location">
    <subcellularLocation>
        <location evidence="1">Cytoplasmic vesicle membrane</location>
    </subcellularLocation>
</comment>
<dbReference type="GO" id="GO:0016192">
    <property type="term" value="P:vesicle-mediated transport"/>
    <property type="evidence" value="ECO:0007669"/>
    <property type="project" value="InterPro"/>
</dbReference>
<evidence type="ECO:0000256" key="3">
    <source>
        <dbReference type="ARBA" id="ARBA00022927"/>
    </source>
</evidence>
<dbReference type="Gene3D" id="3.30.450.60">
    <property type="match status" value="1"/>
</dbReference>
<evidence type="ECO:0000256" key="1">
    <source>
        <dbReference type="ARBA" id="ARBA00004156"/>
    </source>
</evidence>
<keyword evidence="4" id="KW-0472">Membrane</keyword>
<keyword evidence="2 6" id="KW-0813">Transport</keyword>
<dbReference type="Gene3D" id="2.60.40.1170">
    <property type="entry name" value="Mu homology domain, subdomain B"/>
    <property type="match status" value="4"/>
</dbReference>
<protein>
    <recommendedName>
        <fullName evidence="8">MHD domain-containing protein</fullName>
    </recommendedName>
</protein>
<sequence length="554" mass="63991">METLTYLDQFYELLKDYLNIKKLDRKIILDNTTLVTELIDESCDYGVVQVTDSGIMKDYIRIKVNTPGLSTEILCENKNKNNKDSMHVDNCSCSCSSSSSSDIENDGGKKKKKSKRKHRHTCPHVKKNDIDNNSADNNTNNNNGGGIYRNQELEKITKNIVGTIPSDPLELIDKSKKIKSKYSIRSLWRKDTKDAVVEEDLDNFMNSDIAKTTIMAVSWRTKGIHYSKNEFFLDVIESVEYLMDFTNNVIKNNSIHGEIICKSFLSGMPNLKISINKILDKDPQFLFNCKFHQCVSTESIEDGKEIEFIPPDGPFTLCKYDLKRHVRDEPLIKLTSFQITPKWKKYKLKLSLTIESHFKTTNSTTNLNIKIPIKYLLVEYSIDLSKNLKFKCDTGRILFNVSDNNLLWEIDTIKGGHGETQLSMAVEFTLFNREEYLRQQEELKTSMNPPPLREGPKLEELYKQIHGQDLIETDIVEGAKGRGDLSVVKQQSRIQQTIEDKDRRLKISFEVPYLTASGLKIEYLKIQEPQLQYQSLPWVRYKIVSDPEYTYLVY</sequence>
<feature type="compositionally biased region" description="Low complexity" evidence="7">
    <location>
        <begin position="131"/>
        <end position="142"/>
    </location>
</feature>
<dbReference type="Proteomes" id="UP001306508">
    <property type="component" value="Unassembled WGS sequence"/>
</dbReference>